<evidence type="ECO:0000313" key="12">
    <source>
        <dbReference type="Proteomes" id="UP001221142"/>
    </source>
</evidence>
<evidence type="ECO:0000256" key="1">
    <source>
        <dbReference type="ARBA" id="ARBA00000707"/>
    </source>
</evidence>
<evidence type="ECO:0000256" key="7">
    <source>
        <dbReference type="SAM" id="Coils"/>
    </source>
</evidence>
<dbReference type="GO" id="GO:0004843">
    <property type="term" value="F:cysteine-type deubiquitinase activity"/>
    <property type="evidence" value="ECO:0007669"/>
    <property type="project" value="UniProtKB-EC"/>
</dbReference>
<evidence type="ECO:0000259" key="10">
    <source>
        <dbReference type="Pfam" id="PF20255"/>
    </source>
</evidence>
<dbReference type="SUPFAM" id="SSF52540">
    <property type="entry name" value="P-loop containing nucleoside triphosphate hydrolases"/>
    <property type="match status" value="1"/>
</dbReference>
<reference evidence="11" key="1">
    <citation type="submission" date="2023-03" db="EMBL/GenBank/DDBJ databases">
        <title>Massive genome expansion in bonnet fungi (Mycena s.s.) driven by repeated elements and novel gene families across ecological guilds.</title>
        <authorList>
            <consortium name="Lawrence Berkeley National Laboratory"/>
            <person name="Harder C.B."/>
            <person name="Miyauchi S."/>
            <person name="Viragh M."/>
            <person name="Kuo A."/>
            <person name="Thoen E."/>
            <person name="Andreopoulos B."/>
            <person name="Lu D."/>
            <person name="Skrede I."/>
            <person name="Drula E."/>
            <person name="Henrissat B."/>
            <person name="Morin E."/>
            <person name="Kohler A."/>
            <person name="Barry K."/>
            <person name="LaButti K."/>
            <person name="Morin E."/>
            <person name="Salamov A."/>
            <person name="Lipzen A."/>
            <person name="Mereny Z."/>
            <person name="Hegedus B."/>
            <person name="Baldrian P."/>
            <person name="Stursova M."/>
            <person name="Weitz H."/>
            <person name="Taylor A."/>
            <person name="Grigoriev I.V."/>
            <person name="Nagy L.G."/>
            <person name="Martin F."/>
            <person name="Kauserud H."/>
        </authorList>
    </citation>
    <scope>NUCLEOTIDE SEQUENCE</scope>
    <source>
        <strain evidence="11">9284</strain>
    </source>
</reference>
<evidence type="ECO:0000256" key="4">
    <source>
        <dbReference type="ARBA" id="ARBA00022786"/>
    </source>
</evidence>
<feature type="domain" description="DUF3645" evidence="9">
    <location>
        <begin position="2361"/>
        <end position="2393"/>
    </location>
</feature>
<keyword evidence="6" id="KW-0788">Thiol protease</keyword>
<dbReference type="InterPro" id="IPR022099">
    <property type="entry name" value="DUF3638"/>
</dbReference>
<dbReference type="Proteomes" id="UP001221142">
    <property type="component" value="Unassembled WGS sequence"/>
</dbReference>
<comment type="caution">
    <text evidence="11">The sequence shown here is derived from an EMBL/GenBank/DDBJ whole genome shotgun (WGS) entry which is preliminary data.</text>
</comment>
<feature type="domain" description="DUF6606" evidence="10">
    <location>
        <begin position="11"/>
        <end position="275"/>
    </location>
</feature>
<evidence type="ECO:0000259" key="9">
    <source>
        <dbReference type="Pfam" id="PF12359"/>
    </source>
</evidence>
<dbReference type="EC" id="3.4.19.12" evidence="2"/>
<dbReference type="InterPro" id="IPR051346">
    <property type="entry name" value="OTU_Deubiquitinase"/>
</dbReference>
<accession>A0AAD7FSN0</accession>
<evidence type="ECO:0000256" key="2">
    <source>
        <dbReference type="ARBA" id="ARBA00012759"/>
    </source>
</evidence>
<dbReference type="EMBL" id="JARKIF010000006">
    <property type="protein sequence ID" value="KAJ7636917.1"/>
    <property type="molecule type" value="Genomic_DNA"/>
</dbReference>
<evidence type="ECO:0000313" key="11">
    <source>
        <dbReference type="EMBL" id="KAJ7636917.1"/>
    </source>
</evidence>
<dbReference type="Pfam" id="PF20255">
    <property type="entry name" value="DUF6606"/>
    <property type="match status" value="1"/>
</dbReference>
<dbReference type="Pfam" id="PF12359">
    <property type="entry name" value="DUF3645"/>
    <property type="match status" value="1"/>
</dbReference>
<feature type="domain" description="DUF3638" evidence="8">
    <location>
        <begin position="2023"/>
        <end position="2241"/>
    </location>
</feature>
<dbReference type="PANTHER" id="PTHR13367:SF34">
    <property type="match status" value="1"/>
</dbReference>
<keyword evidence="3" id="KW-0645">Protease</keyword>
<keyword evidence="5" id="KW-0378">Hydrolase</keyword>
<proteinExistence type="predicted"/>
<dbReference type="InterPro" id="IPR046541">
    <property type="entry name" value="DUF6606"/>
</dbReference>
<dbReference type="Pfam" id="PF12340">
    <property type="entry name" value="DUF3638"/>
    <property type="match status" value="1"/>
</dbReference>
<dbReference type="PANTHER" id="PTHR13367">
    <property type="entry name" value="UBIQUITIN THIOESTERASE"/>
    <property type="match status" value="1"/>
</dbReference>
<evidence type="ECO:0000256" key="5">
    <source>
        <dbReference type="ARBA" id="ARBA00022801"/>
    </source>
</evidence>
<evidence type="ECO:0000259" key="8">
    <source>
        <dbReference type="Pfam" id="PF12340"/>
    </source>
</evidence>
<sequence>MDITTEQLHYLINHIFLPPELPQEDDASPDANHILHARILEAGASFSGTLVSAEKRQEWTTVMKMLERLEPNQPSAGRLADLMGSMAIGDSLVVHIAAQNAAVILRKRHEGMIVESFEVDPPNHKIMATIGRVVCTYPHAAIGVPTATFDDASFRQELSSFLANMAVDVLPDSEAFVKKAGKKVSEYRDSASGHYITHLLHAILRGHSGAFSPDAHRTTKKVRNEIRWEDARAPWRRNPLWLVIRVAIQSVLRQTPESTDNLYKSFMVYFMAEILSTATKLDVSSELIFCIRAKIARRTTKLPASLPQIRTLASLTTAQATKTLESRWEAIQVEQQTSSHWAPATFDLERDTHLSLRTSKAYIQQRIAQVGDGTTAPQATQPAEPPRVCQTADFRSLNHPTLTSAFHGSDRDVFLALADFETSVQNHIDEWVGSGREAEDCEVIAICIKEYDAVASVRYKGDPQSQSMRLLTIFDLWVALDRLATLFHPQLKEYSPEVPADIIEPLLISKASSLERLKHVRQHLRRRHAEAKDRRTVFTDDTGPHTFSARYFAQSTELRNLYCRINADAEQSRKAKLAELERVKSEYNSLLRQARERVVCDYWKDHWGCERHSSSCDKCGLERQASAMKIAIYEWPLPSRVEEANTVVFELHLPCAFRVWRDVTAMVLGDICVKQTRKAAEIYSTLPDYNDLRSYGSRHSPRITLASHTKPFAVSHYREEHVSSATADNVCRPNALRYRLHDANRRCWAKESFPDNSRVHETCTPTLPSSSSYSPSDHTIASTLHTPNSVMASQDQAKASLNLHEHISFGGLRSGGRLQWLNIARELRLRILSFHHDEVHTLFTQAALQIGPISSESSPEWHVDLADPAFGKLLLDEIERLLLDVEDNWSNATTVQNAVLLLCRWLMSAHMHSQLVLRGVGLLREARRVTYDWLQILIPRLQDFTENVMIADFQTRICTIAAICRATYNVDPIHFHHVLANDDDVSRFIRCCIIIHDNSPTRDVDLTGPLRTVLLRDRRLSHSIEPLLKKYIQNSRIGLDSAIKAEWSGYELHGPWDFSSDQNQCWARTRTASVGGASPQIVDINIRDGRFLVDGKPLGRLPQEIVQHNTYTRLLEKKILDVIPSRLPGMDFATRRSISGAEIHFHLSPDKELIVRAVHDGSIYELIPHRTLDGDVPTLFIDDYTHWIKLGEGSRSTVEFRPHACRWKPDASNWRIQSCSWQMYRGDTRLLDIHSTTFTQCFDRVSALEEKRFLTVAVNQKSGKSPLVKVILPRYKLSFFVNENGELESVDLRSMIIDDDQSAGTFFGLSRQLVLQVKDLYVTQSIHPSRRIVLVPFGGLVPRKSGHHVRVDVRLDGRHVRYFKYEINTDLRQLKCTTLTAGFFKILLHAYTGHPLVDPLTGQTGTEEALADLHSARSFSFQNLTVEDIILLKEIASLSPCRVYYPQHLQVMETVQWGPIWPLAQHHAFYPLVQAILDFAQELLVFKSAQSSAGTMHALEQRFEPHLHARSAFATSKLFPTEFAHFARESVHDQEYFPPLDIPLRSGSQESRLAAASHATEMAVMVRAWPSRLPTILKLREKVESWAGVSADMTLKLPISYNRSFMVKGFLPPVWCHLYTRLVNERMSISSSKLMFTFAAIAYQLPEYRDLIPTLLSFASAGSAFQYRHCPNYPEHIYDFSHGLEPLEQDLRAYVAASAVSFDASSFANWPKYHNETPYKFRSRCEQAYFSERDSQVTQLVNNLRQQWPCEQPHIPYLGNLLRADDFREDVHKCFLHCFRNRAFHEHLKEVERIVNDLRGPFNSPRTLTYQLDRIPFRPIPIVRRLPFRRPSLSELLEQEPGIEFPSCPPTPRIERRCGAELVTNSSTSELQRILSDLAPGDSLAPGTQLRRRYVNSIESSRKKLDAQPDTPSFLHPTTQELESYHLECRNAFETLLQLIGSALQSHSALREAGQFPRINVRALLSQLFLGSLHPQWEAKLVALAQSFIRLQRSQRLVRFSSMKLTGDLDRELANDAFEAEEAFSCPEWLLIQIDNNFVVRPIQTKVAREMMFPASNENTISQLNMGEGKSTVIVPLITSRLADSGTLARVVVLKQLAVQMFQTLRNTLSGLLNRRVFYFPFSRDVQPGVGEAQKMQSLFELCMNQRGVWIAQPEHILSFKLMGLGLILDPNAKTENPVSTVLLRSQSWLNKHVRDVLDESDEILSVGYQLIYTSGAQVSLPADRWTTIQEILSHVDELAPTSMAALFPTDVEVHGPTTGAGFHSSIRILSEQAGDHLVQLLGRKVLQSEEYRLLSRDVIEDIFHFITRPVPDPESLARLREACERTSCWDGILLRRGLLASGILVFTLQRKRWRVNYGLDLRRTMLAVPYRAKDVPSLRTDFGHPDVAIILTCLSYYYGGLTEEQFDLCLELLLKLDNPALEYELWVRNDDQIPMALREVIGINPQDMDQRRNVLTPLFRRNLAVVNFYLRSVVFPKEAKQFRHKLSTSAWDLAERKAHLTTGFSGTNDGQWLLPTSIAQRDPLDQLSTTAKVLNFLLQAESKEYRPLPDGCTTRDFMALLVTQKPEIRVLLDVGAQMLDMQNWELAQHWLSISSTIQAVVYFDSGDNLMVLPRDGTAELLVSSSFADRLDACAVYLDDVHTRGTDLKLPLSTRAALTLGPGVTKDRLVQGAMRMRQLGYGQSVMSFAPLEVDRSIRSTCNLPHNALISSSDVIQWVMLQTISSIEHSVSPWANQGVSHQKRHAAWTRFEKDATKSIKGLQSAWVEQESRSLQEMYDFRGMEPVVHEVFELPDMARRLQDFGFSHIIDASQDEEQEREVALEVERERQVERPPPAKPATHSLHRFVRHLVETGALKTDPQAFVAPWSTIPNLASNATWSERVVATRDFVTTIQAAGFPTDYSRPVTWILSTSHGQGYLVLVSPWEANELLPLIRNSPHVHLHQYAPRTMASMRSLEDLDFNTIPASRPVPAGRWSPNEIAQLNIFAGQLYLKDFAEYTRICNMLGLYVNDEISGDGSPIQYESDGFVKPANRRGAMVEDCLFREIPLSVVKNLVGWRRKGLNYEPTHMGKILHGGLLEEKDFV</sequence>
<organism evidence="11 12">
    <name type="scientific">Roridomyces roridus</name>
    <dbReference type="NCBI Taxonomy" id="1738132"/>
    <lineage>
        <taxon>Eukaryota</taxon>
        <taxon>Fungi</taxon>
        <taxon>Dikarya</taxon>
        <taxon>Basidiomycota</taxon>
        <taxon>Agaricomycotina</taxon>
        <taxon>Agaricomycetes</taxon>
        <taxon>Agaricomycetidae</taxon>
        <taxon>Agaricales</taxon>
        <taxon>Marasmiineae</taxon>
        <taxon>Mycenaceae</taxon>
        <taxon>Roridomyces</taxon>
    </lineage>
</organism>
<evidence type="ECO:0000256" key="6">
    <source>
        <dbReference type="ARBA" id="ARBA00022807"/>
    </source>
</evidence>
<evidence type="ECO:0000256" key="3">
    <source>
        <dbReference type="ARBA" id="ARBA00022670"/>
    </source>
</evidence>
<feature type="coiled-coil region" evidence="7">
    <location>
        <begin position="566"/>
        <end position="597"/>
    </location>
</feature>
<keyword evidence="7" id="KW-0175">Coiled coil</keyword>
<name>A0AAD7FSN0_9AGAR</name>
<comment type="catalytic activity">
    <reaction evidence="1">
        <text>Thiol-dependent hydrolysis of ester, thioester, amide, peptide and isopeptide bonds formed by the C-terminal Gly of ubiquitin (a 76-residue protein attached to proteins as an intracellular targeting signal).</text>
        <dbReference type="EC" id="3.4.19.12"/>
    </reaction>
</comment>
<dbReference type="InterPro" id="IPR022105">
    <property type="entry name" value="DUF3645"/>
</dbReference>
<keyword evidence="4" id="KW-0833">Ubl conjugation pathway</keyword>
<keyword evidence="12" id="KW-1185">Reference proteome</keyword>
<dbReference type="InterPro" id="IPR027417">
    <property type="entry name" value="P-loop_NTPase"/>
</dbReference>
<gene>
    <name evidence="11" type="ORF">FB45DRAFT_451702</name>
</gene>
<dbReference type="GO" id="GO:0006508">
    <property type="term" value="P:proteolysis"/>
    <property type="evidence" value="ECO:0007669"/>
    <property type="project" value="UniProtKB-KW"/>
</dbReference>
<protein>
    <recommendedName>
        <fullName evidence="2">ubiquitinyl hydrolase 1</fullName>
        <ecNumber evidence="2">3.4.19.12</ecNumber>
    </recommendedName>
</protein>